<feature type="transmembrane region" description="Helical" evidence="2">
    <location>
        <begin position="152"/>
        <end position="173"/>
    </location>
</feature>
<feature type="transmembrane region" description="Helical" evidence="2">
    <location>
        <begin position="104"/>
        <end position="121"/>
    </location>
</feature>
<keyword evidence="2" id="KW-0472">Membrane</keyword>
<protein>
    <submittedName>
        <fullName evidence="3">DUF2007 domain-containing protein</fullName>
    </submittedName>
</protein>
<feature type="region of interest" description="Disordered" evidence="1">
    <location>
        <begin position="71"/>
        <end position="95"/>
    </location>
</feature>
<gene>
    <name evidence="3" type="ORF">LZC95_01000</name>
</gene>
<keyword evidence="4" id="KW-1185">Reference proteome</keyword>
<accession>A0ABZ2K9Q1</accession>
<dbReference type="Proteomes" id="UP001379533">
    <property type="component" value="Chromosome"/>
</dbReference>
<organism evidence="3 4">
    <name type="scientific">Pendulispora brunnea</name>
    <dbReference type="NCBI Taxonomy" id="2905690"/>
    <lineage>
        <taxon>Bacteria</taxon>
        <taxon>Pseudomonadati</taxon>
        <taxon>Myxococcota</taxon>
        <taxon>Myxococcia</taxon>
        <taxon>Myxococcales</taxon>
        <taxon>Sorangiineae</taxon>
        <taxon>Pendulisporaceae</taxon>
        <taxon>Pendulispora</taxon>
    </lineage>
</organism>
<dbReference type="SUPFAM" id="SSF54913">
    <property type="entry name" value="GlnB-like"/>
    <property type="match status" value="1"/>
</dbReference>
<keyword evidence="2" id="KW-0812">Transmembrane</keyword>
<evidence type="ECO:0000256" key="1">
    <source>
        <dbReference type="SAM" id="MobiDB-lite"/>
    </source>
</evidence>
<sequence length="208" mass="22920">MTLRTFDDQISAEMMLNFLRDHDITVTVLGNSVATTMLNRFNTVLDIRLAVPRDELEQAREALQGFEPEGELEQLPFRGPAPRAKTGGDEEDDDTPIRRRYRRAAFALAWLLPFGSGHFYAQHSAAGVVFATAIVGNTLLMMATGNSNVGALTLLFVAADAITAPFAVARYNANRVPTASAQIKRALFTLLAAWALAIIHDRFFESYT</sequence>
<dbReference type="InterPro" id="IPR011322">
    <property type="entry name" value="N-reg_PII-like_a/b"/>
</dbReference>
<evidence type="ECO:0000313" key="3">
    <source>
        <dbReference type="EMBL" id="WXA95418.1"/>
    </source>
</evidence>
<dbReference type="RefSeq" id="WP_394846025.1">
    <property type="nucleotide sequence ID" value="NZ_CP089982.1"/>
</dbReference>
<dbReference type="EMBL" id="CP089982">
    <property type="protein sequence ID" value="WXA95418.1"/>
    <property type="molecule type" value="Genomic_DNA"/>
</dbReference>
<evidence type="ECO:0000256" key="2">
    <source>
        <dbReference type="SAM" id="Phobius"/>
    </source>
</evidence>
<reference evidence="3 4" key="1">
    <citation type="submission" date="2021-12" db="EMBL/GenBank/DDBJ databases">
        <title>Discovery of the Pendulisporaceae a myxobacterial family with distinct sporulation behavior and unique specialized metabolism.</title>
        <authorList>
            <person name="Garcia R."/>
            <person name="Popoff A."/>
            <person name="Bader C.D."/>
            <person name="Loehr J."/>
            <person name="Walesch S."/>
            <person name="Walt C."/>
            <person name="Boldt J."/>
            <person name="Bunk B."/>
            <person name="Haeckl F.J.F.P.J."/>
            <person name="Gunesch A.P."/>
            <person name="Birkelbach J."/>
            <person name="Nuebel U."/>
            <person name="Pietschmann T."/>
            <person name="Bach T."/>
            <person name="Mueller R."/>
        </authorList>
    </citation>
    <scope>NUCLEOTIDE SEQUENCE [LARGE SCALE GENOMIC DNA]</scope>
    <source>
        <strain evidence="3 4">MSr12523</strain>
    </source>
</reference>
<evidence type="ECO:0000313" key="4">
    <source>
        <dbReference type="Proteomes" id="UP001379533"/>
    </source>
</evidence>
<proteinExistence type="predicted"/>
<name>A0ABZ2K9Q1_9BACT</name>
<keyword evidence="2" id="KW-1133">Transmembrane helix</keyword>
<feature type="transmembrane region" description="Helical" evidence="2">
    <location>
        <begin position="185"/>
        <end position="204"/>
    </location>
</feature>